<evidence type="ECO:0000256" key="8">
    <source>
        <dbReference type="ARBA" id="ARBA00022989"/>
    </source>
</evidence>
<keyword evidence="8 10" id="KW-1133">Transmembrane helix</keyword>
<comment type="subunit">
    <text evidence="10">Component of the oligosaccharyltransferase (OST) complex.</text>
</comment>
<proteinExistence type="inferred from homology"/>
<keyword evidence="5 10" id="KW-0812">Transmembrane</keyword>
<sequence length="121" mass="13915">MMLLSDVLSINCFCHVFHVLMPEDVLFQVVLPEGSKDPSAAVPFPVEQRLETKYSYLDVVGRTILVLEKKNVVPEHITPFQVYYTFKPIFMLAEPLMLASVFFLFFVACLAYLHNDLSIRK</sequence>
<evidence type="ECO:0000256" key="5">
    <source>
        <dbReference type="ARBA" id="ARBA00022692"/>
    </source>
</evidence>
<evidence type="ECO:0000256" key="6">
    <source>
        <dbReference type="ARBA" id="ARBA00022729"/>
    </source>
</evidence>
<evidence type="ECO:0000256" key="1">
    <source>
        <dbReference type="ARBA" id="ARBA00002791"/>
    </source>
</evidence>
<keyword evidence="6" id="KW-0732">Signal</keyword>
<keyword evidence="9 10" id="KW-0472">Membrane</keyword>
<evidence type="ECO:0000256" key="4">
    <source>
        <dbReference type="ARBA" id="ARBA00008905"/>
    </source>
</evidence>
<comment type="function">
    <text evidence="1 10">Subunit of the oligosaccharyl transferase (OST) complex that catalyzes the initial transfer of a defined glycan (Glc(3)Man(9)GlcNAc(2) in eukaryotes) from the lipid carrier dolichol-pyrophosphate to an asparagine residue within an Asn-X-Ser/Thr consensus motif in nascent polypeptide chains, the first step in protein N-glycosylation. N-glycosylation occurs cotranslationally and the complex associates with the Sec61 complex at the channel-forming translocon complex that mediates protein translocation across the endoplasmic reticulum (ER). All subunits are required for a maximal enzyme activity.</text>
</comment>
<dbReference type="GO" id="GO:0018279">
    <property type="term" value="P:protein N-linked glycosylation via asparagine"/>
    <property type="evidence" value="ECO:0007669"/>
    <property type="project" value="TreeGrafter"/>
</dbReference>
<protein>
    <recommendedName>
        <fullName evidence="10">Dolichyl-diphosphooligosaccharide--protein glycosyltransferase subunit 1</fullName>
    </recommendedName>
</protein>
<evidence type="ECO:0000256" key="3">
    <source>
        <dbReference type="ARBA" id="ARBA00004922"/>
    </source>
</evidence>
<reference evidence="11" key="1">
    <citation type="submission" date="2019-03" db="EMBL/GenBank/DDBJ databases">
        <authorList>
            <person name="Mank J."/>
            <person name="Almeida P."/>
        </authorList>
    </citation>
    <scope>NUCLEOTIDE SEQUENCE</scope>
    <source>
        <strain evidence="11">78183</strain>
    </source>
</reference>
<comment type="subcellular location">
    <subcellularLocation>
        <location evidence="2 10">Endoplasmic reticulum membrane</location>
        <topology evidence="2 10">Single-pass type I membrane protein</topology>
    </subcellularLocation>
</comment>
<evidence type="ECO:0000256" key="9">
    <source>
        <dbReference type="ARBA" id="ARBA00023136"/>
    </source>
</evidence>
<organism evidence="11">
    <name type="scientific">Salix viminalis</name>
    <name type="common">Common osier</name>
    <name type="synonym">Basket willow</name>
    <dbReference type="NCBI Taxonomy" id="40686"/>
    <lineage>
        <taxon>Eukaryota</taxon>
        <taxon>Viridiplantae</taxon>
        <taxon>Streptophyta</taxon>
        <taxon>Embryophyta</taxon>
        <taxon>Tracheophyta</taxon>
        <taxon>Spermatophyta</taxon>
        <taxon>Magnoliopsida</taxon>
        <taxon>eudicotyledons</taxon>
        <taxon>Gunneridae</taxon>
        <taxon>Pentapetalae</taxon>
        <taxon>rosids</taxon>
        <taxon>fabids</taxon>
        <taxon>Malpighiales</taxon>
        <taxon>Salicaceae</taxon>
        <taxon>Saliceae</taxon>
        <taxon>Salix</taxon>
    </lineage>
</organism>
<dbReference type="GO" id="GO:0008250">
    <property type="term" value="C:oligosaccharyltransferase complex"/>
    <property type="evidence" value="ECO:0007669"/>
    <property type="project" value="UniProtKB-UniRule"/>
</dbReference>
<dbReference type="InterPro" id="IPR007676">
    <property type="entry name" value="Ribophorin_I"/>
</dbReference>
<dbReference type="EMBL" id="CAADRP010001596">
    <property type="protein sequence ID" value="VFU43319.1"/>
    <property type="molecule type" value="Genomic_DNA"/>
</dbReference>
<dbReference type="Pfam" id="PF04597">
    <property type="entry name" value="Ribophorin_I"/>
    <property type="match status" value="1"/>
</dbReference>
<dbReference type="UniPathway" id="UPA00378"/>
<dbReference type="PANTHER" id="PTHR21049">
    <property type="entry name" value="RIBOPHORIN I"/>
    <property type="match status" value="1"/>
</dbReference>
<evidence type="ECO:0000256" key="10">
    <source>
        <dbReference type="RuleBase" id="RU361143"/>
    </source>
</evidence>
<evidence type="ECO:0000256" key="2">
    <source>
        <dbReference type="ARBA" id="ARBA00004115"/>
    </source>
</evidence>
<gene>
    <name evidence="11" type="ORF">SVIM_LOCUS263963</name>
</gene>
<feature type="transmembrane region" description="Helical" evidence="10">
    <location>
        <begin position="89"/>
        <end position="113"/>
    </location>
</feature>
<dbReference type="PANTHER" id="PTHR21049:SF2">
    <property type="entry name" value="DOLICHYL-DIPHOSPHOOLIGOSACCHARIDE--PROTEIN GLYCOSYLTRANSFERASE SUBUNIT 1B"/>
    <property type="match status" value="1"/>
</dbReference>
<evidence type="ECO:0000313" key="11">
    <source>
        <dbReference type="EMBL" id="VFU43319.1"/>
    </source>
</evidence>
<accession>A0A6N2LQ99</accession>
<name>A0A6N2LQ99_SALVM</name>
<evidence type="ECO:0000256" key="7">
    <source>
        <dbReference type="ARBA" id="ARBA00022824"/>
    </source>
</evidence>
<dbReference type="AlphaFoldDB" id="A0A6N2LQ99"/>
<keyword evidence="7 10" id="KW-0256">Endoplasmic reticulum</keyword>
<comment type="similarity">
    <text evidence="4 10">Belongs to the OST1 family.</text>
</comment>
<comment type="pathway">
    <text evidence="3 10">Protein modification; protein glycosylation.</text>
</comment>